<reference evidence="2" key="1">
    <citation type="submission" date="2020-10" db="EMBL/GenBank/DDBJ databases">
        <title>Mucilaginibacter mali sp. nov., isolated from rhizosphere soil of apple orchard.</title>
        <authorList>
            <person name="Lee J.-S."/>
            <person name="Kim H.S."/>
            <person name="Kim J.-S."/>
        </authorList>
    </citation>
    <scope>NUCLEOTIDE SEQUENCE</scope>
    <source>
        <strain evidence="2">KCTC 22746</strain>
    </source>
</reference>
<feature type="transmembrane region" description="Helical" evidence="1">
    <location>
        <begin position="12"/>
        <end position="32"/>
    </location>
</feature>
<gene>
    <name evidence="2" type="ORF">IRJ16_19450</name>
</gene>
<dbReference type="Proteomes" id="UP000622475">
    <property type="component" value="Unassembled WGS sequence"/>
</dbReference>
<feature type="transmembrane region" description="Helical" evidence="1">
    <location>
        <begin position="44"/>
        <end position="66"/>
    </location>
</feature>
<sequence length="146" mass="16432">MYNIIKELHSGFRYIAVVLILVAILFAFIGWLGKKEYKNGNRLINLFAMISLHTQLLIGIVLYFVSPYVQFTKGVMKDAVGRYYTVEHWVMMLIAIVLVTIGHSKSKKAVTAEAKYKAIAIFYTIAILVVFVALAHGGIPFFGSNR</sequence>
<feature type="transmembrane region" description="Helical" evidence="1">
    <location>
        <begin position="116"/>
        <end position="139"/>
    </location>
</feature>
<name>A0A929PYD7_9SPHI</name>
<evidence type="ECO:0000256" key="1">
    <source>
        <dbReference type="SAM" id="Phobius"/>
    </source>
</evidence>
<dbReference type="EMBL" id="JADFFL010000009">
    <property type="protein sequence ID" value="MBE9664069.1"/>
    <property type="molecule type" value="Genomic_DNA"/>
</dbReference>
<keyword evidence="3" id="KW-1185">Reference proteome</keyword>
<comment type="caution">
    <text evidence="2">The sequence shown here is derived from an EMBL/GenBank/DDBJ whole genome shotgun (WGS) entry which is preliminary data.</text>
</comment>
<dbReference type="RefSeq" id="WP_194113313.1">
    <property type="nucleotide sequence ID" value="NZ_JADFFL010000009.1"/>
</dbReference>
<feature type="transmembrane region" description="Helical" evidence="1">
    <location>
        <begin position="86"/>
        <end position="104"/>
    </location>
</feature>
<evidence type="ECO:0000313" key="2">
    <source>
        <dbReference type="EMBL" id="MBE9664069.1"/>
    </source>
</evidence>
<organism evidence="2 3">
    <name type="scientific">Mucilaginibacter myungsuensis</name>
    <dbReference type="NCBI Taxonomy" id="649104"/>
    <lineage>
        <taxon>Bacteria</taxon>
        <taxon>Pseudomonadati</taxon>
        <taxon>Bacteroidota</taxon>
        <taxon>Sphingobacteriia</taxon>
        <taxon>Sphingobacteriales</taxon>
        <taxon>Sphingobacteriaceae</taxon>
        <taxon>Mucilaginibacter</taxon>
    </lineage>
</organism>
<keyword evidence="1" id="KW-1133">Transmembrane helix</keyword>
<keyword evidence="1" id="KW-0812">Transmembrane</keyword>
<accession>A0A929PYD7</accession>
<proteinExistence type="predicted"/>
<keyword evidence="1" id="KW-0472">Membrane</keyword>
<protein>
    <submittedName>
        <fullName evidence="2">Cytochrome B</fullName>
    </submittedName>
</protein>
<evidence type="ECO:0000313" key="3">
    <source>
        <dbReference type="Proteomes" id="UP000622475"/>
    </source>
</evidence>
<dbReference type="AlphaFoldDB" id="A0A929PYD7"/>